<comment type="cofactor">
    <cofactor evidence="1">
        <name>FAD</name>
        <dbReference type="ChEBI" id="CHEBI:57692"/>
    </cofactor>
</comment>
<dbReference type="PRINTS" id="PR00411">
    <property type="entry name" value="PNDRDTASEI"/>
</dbReference>
<name>A0A250J8P1_9BACT</name>
<evidence type="ECO:0000313" key="9">
    <source>
        <dbReference type="EMBL" id="ATB39887.1"/>
    </source>
</evidence>
<dbReference type="SUPFAM" id="SSF51905">
    <property type="entry name" value="FAD/NAD(P)-binding domain"/>
    <property type="match status" value="2"/>
</dbReference>
<dbReference type="Pfam" id="PF13738">
    <property type="entry name" value="Pyr_redox_3"/>
    <property type="match status" value="1"/>
</dbReference>
<feature type="region of interest" description="Disordered" evidence="8">
    <location>
        <begin position="547"/>
        <end position="568"/>
    </location>
</feature>
<evidence type="ECO:0000256" key="5">
    <source>
        <dbReference type="ARBA" id="ARBA00022857"/>
    </source>
</evidence>
<dbReference type="PANTHER" id="PTHR43098:SF3">
    <property type="entry name" value="L-ORNITHINE N(5)-MONOOXYGENASE-RELATED"/>
    <property type="match status" value="1"/>
</dbReference>
<keyword evidence="4" id="KW-0274">FAD</keyword>
<dbReference type="InterPro" id="IPR050775">
    <property type="entry name" value="FAD-binding_Monooxygenases"/>
</dbReference>
<evidence type="ECO:0000256" key="4">
    <source>
        <dbReference type="ARBA" id="ARBA00022827"/>
    </source>
</evidence>
<dbReference type="EMBL" id="CP022098">
    <property type="protein sequence ID" value="ATB39887.1"/>
    <property type="molecule type" value="Genomic_DNA"/>
</dbReference>
<reference evidence="9 10" key="1">
    <citation type="submission" date="2017-06" db="EMBL/GenBank/DDBJ databases">
        <title>Sequencing and comparative analysis of myxobacterial genomes.</title>
        <authorList>
            <person name="Rupp O."/>
            <person name="Goesmann A."/>
            <person name="Sogaard-Andersen L."/>
        </authorList>
    </citation>
    <scope>NUCLEOTIDE SEQUENCE [LARGE SCALE GENOMIC DNA]</scope>
    <source>
        <strain evidence="9 10">DSM 52655</strain>
    </source>
</reference>
<dbReference type="Proteomes" id="UP000217257">
    <property type="component" value="Chromosome"/>
</dbReference>
<keyword evidence="3" id="KW-0285">Flavoprotein</keyword>
<accession>A0A250J8P1</accession>
<organism evidence="9 10">
    <name type="scientific">Cystobacter fuscus</name>
    <dbReference type="NCBI Taxonomy" id="43"/>
    <lineage>
        <taxon>Bacteria</taxon>
        <taxon>Pseudomonadati</taxon>
        <taxon>Myxococcota</taxon>
        <taxon>Myxococcia</taxon>
        <taxon>Myxococcales</taxon>
        <taxon>Cystobacterineae</taxon>
        <taxon>Archangiaceae</taxon>
        <taxon>Cystobacter</taxon>
    </lineage>
</organism>
<keyword evidence="6" id="KW-0560">Oxidoreductase</keyword>
<evidence type="ECO:0000256" key="1">
    <source>
        <dbReference type="ARBA" id="ARBA00001974"/>
    </source>
</evidence>
<dbReference type="RefSeq" id="WP_095987855.1">
    <property type="nucleotide sequence ID" value="NZ_CP022098.1"/>
</dbReference>
<sequence length="568" mass="63438">MPDAQSNRVKPGTEPASHFDAVIVGAGFSGLYMLHRLRRLGLSVRIYEAGGDLGGTWYWNRYPGARCDIDSMNYSYSFSHELEQEWKWTERYATQPEILRYLNHVADRFELRQDIQFNTRVTATVFDEATGQWALQMDDGAQVSARFVIMATGCLSATKVPDFKGLDTFQGSWLHTSRWPHEGVDFTGQRVGVIGTGSSGIQVIPIIAEQASHLFVFQRTPTFSVPARNAPLDPAYESRMKATYAEYRRKARETRAGVIMEVNPKSALEVSPEERERAYQARWEVGGTSFLATFSDVMANRDANETAAEFVRSRIRATVRDPAVAESLCPRDYPLGTKRICVDTNYYETFNRDNVTLVDVRASPIEEITPTGLRTRSSEYALDRIVFATGFDAFTGPLFNIDIRGRSNASLKRKWAEGPRSYLGLSIAGFPNLFTITGPGSPSVFGNAIVSIEQHVEWITDCITYLREHRLECIEATVQAEDEWVAHVREVAGRTLYPLANSWYIGANIPGKPRVLLPYAGGVGAYRKKCEAIAAQGYEGFTLTRAGEGFSTPPPLPSTRIPSQSQKQ</sequence>
<gene>
    <name evidence="9" type="ORF">CYFUS_005335</name>
</gene>
<dbReference type="GO" id="GO:0004497">
    <property type="term" value="F:monooxygenase activity"/>
    <property type="evidence" value="ECO:0007669"/>
    <property type="project" value="UniProtKB-KW"/>
</dbReference>
<evidence type="ECO:0000313" key="10">
    <source>
        <dbReference type="Proteomes" id="UP000217257"/>
    </source>
</evidence>
<comment type="similarity">
    <text evidence="2">Belongs to the FAD-binding monooxygenase family.</text>
</comment>
<dbReference type="KEGG" id="cfus:CYFUS_005335"/>
<keyword evidence="5" id="KW-0521">NADP</keyword>
<evidence type="ECO:0000256" key="2">
    <source>
        <dbReference type="ARBA" id="ARBA00010139"/>
    </source>
</evidence>
<keyword evidence="7 9" id="KW-0503">Monooxygenase</keyword>
<proteinExistence type="inferred from homology"/>
<evidence type="ECO:0000256" key="8">
    <source>
        <dbReference type="SAM" id="MobiDB-lite"/>
    </source>
</evidence>
<protein>
    <submittedName>
        <fullName evidence="9">Cyclohexanone monooxygenase</fullName>
    </submittedName>
</protein>
<dbReference type="PANTHER" id="PTHR43098">
    <property type="entry name" value="L-ORNITHINE N(5)-MONOOXYGENASE-RELATED"/>
    <property type="match status" value="1"/>
</dbReference>
<evidence type="ECO:0000256" key="7">
    <source>
        <dbReference type="ARBA" id="ARBA00023033"/>
    </source>
</evidence>
<evidence type="ECO:0000256" key="6">
    <source>
        <dbReference type="ARBA" id="ARBA00023002"/>
    </source>
</evidence>
<evidence type="ECO:0000256" key="3">
    <source>
        <dbReference type="ARBA" id="ARBA00022630"/>
    </source>
</evidence>
<dbReference type="InterPro" id="IPR036188">
    <property type="entry name" value="FAD/NAD-bd_sf"/>
</dbReference>
<dbReference type="AlphaFoldDB" id="A0A250J8P1"/>
<dbReference type="Gene3D" id="3.50.50.60">
    <property type="entry name" value="FAD/NAD(P)-binding domain"/>
    <property type="match status" value="2"/>
</dbReference>